<evidence type="ECO:0000256" key="1">
    <source>
        <dbReference type="SAM" id="Phobius"/>
    </source>
</evidence>
<reference evidence="2" key="1">
    <citation type="submission" date="2020-01" db="EMBL/GenBank/DDBJ databases">
        <authorList>
            <person name="Chen W.-M."/>
        </authorList>
    </citation>
    <scope>NUCLEOTIDE SEQUENCE</scope>
    <source>
        <strain evidence="2">CYK-10</strain>
    </source>
</reference>
<dbReference type="InterPro" id="IPR021497">
    <property type="entry name" value="GTA_holin_3TM"/>
</dbReference>
<dbReference type="RefSeq" id="WP_168774415.1">
    <property type="nucleotide sequence ID" value="NZ_JAABNR010000006.1"/>
</dbReference>
<comment type="caution">
    <text evidence="2">The sequence shown here is derived from an EMBL/GenBank/DDBJ whole genome shotgun (WGS) entry which is preliminary data.</text>
</comment>
<feature type="transmembrane region" description="Helical" evidence="1">
    <location>
        <begin position="118"/>
        <end position="136"/>
    </location>
</feature>
<dbReference type="EMBL" id="JAABNR010000006">
    <property type="protein sequence ID" value="NBZ87616.1"/>
    <property type="molecule type" value="Genomic_DNA"/>
</dbReference>
<gene>
    <name evidence="2" type="ORF">GV832_08485</name>
</gene>
<keyword evidence="1" id="KW-0812">Transmembrane</keyword>
<keyword evidence="1" id="KW-0472">Membrane</keyword>
<proteinExistence type="predicted"/>
<name>A0AAE4Y821_9RHOB</name>
<dbReference type="Pfam" id="PF11351">
    <property type="entry name" value="GTA_holin_3TM"/>
    <property type="match status" value="1"/>
</dbReference>
<dbReference type="Proteomes" id="UP001193501">
    <property type="component" value="Unassembled WGS sequence"/>
</dbReference>
<feature type="transmembrane region" description="Helical" evidence="1">
    <location>
        <begin position="85"/>
        <end position="106"/>
    </location>
</feature>
<evidence type="ECO:0008006" key="4">
    <source>
        <dbReference type="Google" id="ProtNLM"/>
    </source>
</evidence>
<organism evidence="2 3">
    <name type="scientific">Stagnihabitans tardus</name>
    <dbReference type="NCBI Taxonomy" id="2699202"/>
    <lineage>
        <taxon>Bacteria</taxon>
        <taxon>Pseudomonadati</taxon>
        <taxon>Pseudomonadota</taxon>
        <taxon>Alphaproteobacteria</taxon>
        <taxon>Rhodobacterales</taxon>
        <taxon>Paracoccaceae</taxon>
        <taxon>Stagnihabitans</taxon>
    </lineage>
</organism>
<keyword evidence="1" id="KW-1133">Transmembrane helix</keyword>
<evidence type="ECO:0000313" key="3">
    <source>
        <dbReference type="Proteomes" id="UP001193501"/>
    </source>
</evidence>
<accession>A0AAE4Y821</accession>
<evidence type="ECO:0000313" key="2">
    <source>
        <dbReference type="EMBL" id="NBZ87616.1"/>
    </source>
</evidence>
<keyword evidence="3" id="KW-1185">Reference proteome</keyword>
<dbReference type="AlphaFoldDB" id="A0AAE4Y821"/>
<protein>
    <recommendedName>
        <fullName evidence="4">Holin of 3TMs, for gene-transfer release</fullName>
    </recommendedName>
</protein>
<sequence length="145" mass="15480">MDLSTLARKADDLAEDLAEKTATLGAKAQDAAQTIETTAELLSAQLDKAVASGAIPAMPAPQVGPKAKPGYDHLIDALNRLPRPILALTTVALFLVAAIAPAWFEARMEALSAIPEPLWWLAGAVITLFFGSREAFYRRQTPPKS</sequence>